<sequence length="60" mass="6753">FIFPNNTVKLLVLLLAQIYSKAERSPTEATLGTSSRKENAAQKVIRLNVKIHEFPLWLSG</sequence>
<reference evidence="1" key="3">
    <citation type="submission" date="2025-08" db="UniProtKB">
        <authorList>
            <consortium name="Ensembl"/>
        </authorList>
    </citation>
    <scope>IDENTIFICATION</scope>
</reference>
<reference evidence="1" key="2">
    <citation type="journal article" date="2020" name="Gigascience">
        <title>An improved pig reference genome sequence to enable pig genetics and genomics research.</title>
        <authorList>
            <person name="Warr A."/>
            <person name="Affara N."/>
            <person name="Aken B."/>
            <person name="Beiki H."/>
            <person name="Bickhart D.M."/>
            <person name="Billis K."/>
            <person name="Chow W."/>
            <person name="Eory L."/>
            <person name="Finlayson H.A."/>
            <person name="Flicek P."/>
            <person name="Giron C.G."/>
            <person name="Griffin D.K."/>
            <person name="Hall R."/>
            <person name="Hannum G."/>
            <person name="Hourlier T."/>
            <person name="Howe K."/>
            <person name="Hume D.A."/>
            <person name="Izuogu O."/>
            <person name="Kim K."/>
            <person name="Koren S."/>
            <person name="Liu H."/>
            <person name="Manchanda N."/>
            <person name="Martin F.J."/>
            <person name="Nonneman D.J."/>
            <person name="O'Connor R.E."/>
            <person name="Phillippy A.M."/>
            <person name="Rohrer G.A."/>
            <person name="Rosen B.D."/>
            <person name="Rund L.A."/>
            <person name="Sargent C.A."/>
            <person name="Schook L.B."/>
            <person name="Schroeder S.G."/>
            <person name="Schwartz A.S."/>
            <person name="Skinner B.M."/>
            <person name="Talbot R."/>
            <person name="Tseng E."/>
            <person name="Tuggle C.K."/>
            <person name="Watson M."/>
            <person name="Smith T.P.L."/>
            <person name="Archibald A.L."/>
        </authorList>
    </citation>
    <scope>NUCLEOTIDE SEQUENCE [LARGE SCALE GENOMIC DNA]</scope>
    <source>
        <strain evidence="1">Duroc</strain>
    </source>
</reference>
<dbReference type="Ensembl" id="ENSSSCT00000081452.1">
    <property type="protein sequence ID" value="ENSSSCP00000069778.1"/>
    <property type="gene ID" value="ENSSSCG00000045239.1"/>
</dbReference>
<protein>
    <submittedName>
        <fullName evidence="1">Uncharacterized protein</fullName>
    </submittedName>
</protein>
<keyword evidence="2" id="KW-1185">Reference proteome</keyword>
<evidence type="ECO:0000313" key="1">
    <source>
        <dbReference type="Ensembl" id="ENSSSCP00000069778.1"/>
    </source>
</evidence>
<accession>A0A4X1SZE8</accession>
<proteinExistence type="predicted"/>
<reference evidence="1" key="4">
    <citation type="submission" date="2025-09" db="UniProtKB">
        <authorList>
            <consortium name="Ensembl"/>
        </authorList>
    </citation>
    <scope>IDENTIFICATION</scope>
</reference>
<dbReference type="AlphaFoldDB" id="A0A4X1SZE8"/>
<accession>A0A5G2QY18</accession>
<reference evidence="2" key="1">
    <citation type="submission" date="2009-11" db="EMBL/GenBank/DDBJ databases">
        <authorList>
            <consortium name="Porcine genome sequencing project"/>
        </authorList>
    </citation>
    <scope>NUCLEOTIDE SEQUENCE [LARGE SCALE GENOMIC DNA]</scope>
    <source>
        <strain evidence="2">Duroc</strain>
    </source>
</reference>
<organism evidence="1 2">
    <name type="scientific">Sus scrofa</name>
    <name type="common">Pig</name>
    <dbReference type="NCBI Taxonomy" id="9823"/>
    <lineage>
        <taxon>Eukaryota</taxon>
        <taxon>Metazoa</taxon>
        <taxon>Chordata</taxon>
        <taxon>Craniata</taxon>
        <taxon>Vertebrata</taxon>
        <taxon>Euteleostomi</taxon>
        <taxon>Mammalia</taxon>
        <taxon>Eutheria</taxon>
        <taxon>Laurasiatheria</taxon>
        <taxon>Artiodactyla</taxon>
        <taxon>Suina</taxon>
        <taxon>Suidae</taxon>
        <taxon>Sus</taxon>
    </lineage>
</organism>
<evidence type="ECO:0000313" key="2">
    <source>
        <dbReference type="Proteomes" id="UP000008227"/>
    </source>
</evidence>
<dbReference type="Proteomes" id="UP000008227">
    <property type="component" value="Chromosome 13"/>
</dbReference>
<name>A0A4X1SZE8_PIG</name>
<dbReference type="ExpressionAtlas" id="A0A4X1SZE8">
    <property type="expression patterns" value="baseline"/>
</dbReference>